<dbReference type="GO" id="GO:0005737">
    <property type="term" value="C:cytoplasm"/>
    <property type="evidence" value="ECO:0007669"/>
    <property type="project" value="UniProtKB-SubCell"/>
</dbReference>
<comment type="pathway">
    <text evidence="1 14">Lipid metabolism; fatty acid biosynthesis.</text>
</comment>
<gene>
    <name evidence="14" type="primary">fabH</name>
    <name evidence="17" type="ORF">COY37_05755</name>
</gene>
<dbReference type="UniPathway" id="UPA00094"/>
<keyword evidence="7 14" id="KW-0275">Fatty acid biosynthesis</keyword>
<comment type="catalytic activity">
    <reaction evidence="13">
        <text>3-methylbutanoyl-CoA + malonyl-[ACP] + H(+) = 5-methyl-3-oxohexanoyl-[ACP] + CO2 + CoA</text>
        <dbReference type="Rhea" id="RHEA:42272"/>
        <dbReference type="Rhea" id="RHEA-COMP:9623"/>
        <dbReference type="Rhea" id="RHEA-COMP:9941"/>
        <dbReference type="ChEBI" id="CHEBI:15378"/>
        <dbReference type="ChEBI" id="CHEBI:16526"/>
        <dbReference type="ChEBI" id="CHEBI:57287"/>
        <dbReference type="ChEBI" id="CHEBI:57345"/>
        <dbReference type="ChEBI" id="CHEBI:78449"/>
        <dbReference type="ChEBI" id="CHEBI:78822"/>
        <dbReference type="EC" id="2.3.1.300"/>
    </reaction>
    <physiologicalReaction direction="left-to-right" evidence="13">
        <dbReference type="Rhea" id="RHEA:42273"/>
    </physiologicalReaction>
</comment>
<dbReference type="Proteomes" id="UP000230956">
    <property type="component" value="Unassembled WGS sequence"/>
</dbReference>
<comment type="catalytic activity">
    <reaction evidence="11">
        <text>(2S)-2-methylbutanoyl-CoA + malonyl-[ACP] + H(+) = (4S)-4-methyl-3-oxohexanoyl-[ACP] + CO2 + CoA</text>
        <dbReference type="Rhea" id="RHEA:42276"/>
        <dbReference type="Rhea" id="RHEA-COMP:9623"/>
        <dbReference type="Rhea" id="RHEA-COMP:17148"/>
        <dbReference type="ChEBI" id="CHEBI:15378"/>
        <dbReference type="ChEBI" id="CHEBI:16526"/>
        <dbReference type="ChEBI" id="CHEBI:57287"/>
        <dbReference type="ChEBI" id="CHEBI:78449"/>
        <dbReference type="ChEBI" id="CHEBI:88166"/>
        <dbReference type="ChEBI" id="CHEBI:167462"/>
        <dbReference type="EC" id="2.3.1.300"/>
    </reaction>
    <physiologicalReaction direction="left-to-right" evidence="11">
        <dbReference type="Rhea" id="RHEA:42277"/>
    </physiologicalReaction>
</comment>
<comment type="catalytic activity">
    <reaction evidence="12">
        <text>2-methylpropanoyl-CoA + malonyl-[ACP] + H(+) = 4-methyl-3-oxopentanoyl-[ACP] + CO2 + CoA</text>
        <dbReference type="Rhea" id="RHEA:42268"/>
        <dbReference type="Rhea" id="RHEA-COMP:9623"/>
        <dbReference type="Rhea" id="RHEA-COMP:9940"/>
        <dbReference type="ChEBI" id="CHEBI:15378"/>
        <dbReference type="ChEBI" id="CHEBI:16526"/>
        <dbReference type="ChEBI" id="CHEBI:57287"/>
        <dbReference type="ChEBI" id="CHEBI:57338"/>
        <dbReference type="ChEBI" id="CHEBI:78449"/>
        <dbReference type="ChEBI" id="CHEBI:78820"/>
        <dbReference type="EC" id="2.3.1.300"/>
    </reaction>
    <physiologicalReaction direction="left-to-right" evidence="12">
        <dbReference type="Rhea" id="RHEA:42269"/>
    </physiologicalReaction>
</comment>
<feature type="domain" description="Beta-ketoacyl-[acyl-carrier-protein] synthase III C-terminal" evidence="15">
    <location>
        <begin position="239"/>
        <end position="328"/>
    </location>
</feature>
<comment type="function">
    <text evidence="14">Catalyzes the condensation reaction of fatty acid synthesis by the addition to an acyl acceptor of two carbons from malonyl-ACP. Catalyzes the first condensation reaction which initiates fatty acid synthesis and may therefore play a role in governing the total rate of fatty acid production. Possesses both acetoacetyl-ACP synthase and acetyl transacylase activities. Its substrate specificity determines the biosynthesis of branched-chain and/or straight-chain of fatty acids.</text>
</comment>
<dbReference type="InterPro" id="IPR004655">
    <property type="entry name" value="FabH"/>
</dbReference>
<evidence type="ECO:0000256" key="10">
    <source>
        <dbReference type="ARBA" id="ARBA00051096"/>
    </source>
</evidence>
<evidence type="ECO:0000259" key="15">
    <source>
        <dbReference type="Pfam" id="PF08541"/>
    </source>
</evidence>
<evidence type="ECO:0000256" key="2">
    <source>
        <dbReference type="ARBA" id="ARBA00008642"/>
    </source>
</evidence>
<dbReference type="HAMAP" id="MF_01815">
    <property type="entry name" value="FabH"/>
    <property type="match status" value="1"/>
</dbReference>
<dbReference type="EMBL" id="PFNG01000136">
    <property type="protein sequence ID" value="PIZ38852.1"/>
    <property type="molecule type" value="Genomic_DNA"/>
</dbReference>
<evidence type="ECO:0000256" key="3">
    <source>
        <dbReference type="ARBA" id="ARBA00022516"/>
    </source>
</evidence>
<dbReference type="Pfam" id="PF08545">
    <property type="entry name" value="ACP_syn_III"/>
    <property type="match status" value="1"/>
</dbReference>
<dbReference type="InterPro" id="IPR016039">
    <property type="entry name" value="Thiolase-like"/>
</dbReference>
<evidence type="ECO:0000256" key="9">
    <source>
        <dbReference type="ARBA" id="ARBA00023315"/>
    </source>
</evidence>
<dbReference type="RefSeq" id="WP_286679254.1">
    <property type="nucleotide sequence ID" value="NZ_MNXI01000139.1"/>
</dbReference>
<evidence type="ECO:0000256" key="12">
    <source>
        <dbReference type="ARBA" id="ARBA00052467"/>
    </source>
</evidence>
<organism evidence="17 18">
    <name type="scientific">Candidatus Aquicultor secundus</name>
    <dbReference type="NCBI Taxonomy" id="1973895"/>
    <lineage>
        <taxon>Bacteria</taxon>
        <taxon>Bacillati</taxon>
        <taxon>Actinomycetota</taxon>
        <taxon>Candidatus Aquicultoria</taxon>
        <taxon>Candidatus Aquicultorales</taxon>
        <taxon>Candidatus Aquicultoraceae</taxon>
        <taxon>Candidatus Aquicultor</taxon>
    </lineage>
</organism>
<dbReference type="PANTHER" id="PTHR43091">
    <property type="entry name" value="3-OXOACYL-[ACYL-CARRIER-PROTEIN] SYNTHASE"/>
    <property type="match status" value="1"/>
</dbReference>
<accession>A0A2M7T7X5</accession>
<comment type="similarity">
    <text evidence="2 14">Belongs to the thiolase-like superfamily. FabH family.</text>
</comment>
<dbReference type="PANTHER" id="PTHR43091:SF1">
    <property type="entry name" value="BETA-KETOACYL-[ACYL-CARRIER-PROTEIN] SYNTHASE III, CHLOROPLASTIC"/>
    <property type="match status" value="1"/>
</dbReference>
<evidence type="ECO:0000256" key="4">
    <source>
        <dbReference type="ARBA" id="ARBA00022679"/>
    </source>
</evidence>
<evidence type="ECO:0000256" key="5">
    <source>
        <dbReference type="ARBA" id="ARBA00022832"/>
    </source>
</evidence>
<evidence type="ECO:0000256" key="11">
    <source>
        <dbReference type="ARBA" id="ARBA00052407"/>
    </source>
</evidence>
<dbReference type="InterPro" id="IPR013747">
    <property type="entry name" value="ACP_syn_III_C"/>
</dbReference>
<evidence type="ECO:0000256" key="8">
    <source>
        <dbReference type="ARBA" id="ARBA00023268"/>
    </source>
</evidence>
<dbReference type="GO" id="GO:0004315">
    <property type="term" value="F:3-oxoacyl-[acyl-carrier-protein] synthase activity"/>
    <property type="evidence" value="ECO:0007669"/>
    <property type="project" value="InterPro"/>
</dbReference>
<feature type="region of interest" description="ACP-binding" evidence="14">
    <location>
        <begin position="256"/>
        <end position="260"/>
    </location>
</feature>
<proteinExistence type="inferred from homology"/>
<comment type="caution">
    <text evidence="17">The sequence shown here is derived from an EMBL/GenBank/DDBJ whole genome shotgun (WGS) entry which is preliminary data.</text>
</comment>
<keyword evidence="6 14" id="KW-0443">Lipid metabolism</keyword>
<evidence type="ECO:0000259" key="16">
    <source>
        <dbReference type="Pfam" id="PF08545"/>
    </source>
</evidence>
<name>A0A2M7T7X5_9ACTN</name>
<keyword evidence="14" id="KW-0963">Cytoplasm</keyword>
<evidence type="ECO:0000313" key="18">
    <source>
        <dbReference type="Proteomes" id="UP000230956"/>
    </source>
</evidence>
<dbReference type="FunFam" id="3.40.47.10:FF:000004">
    <property type="entry name" value="3-oxoacyl-[acyl-carrier-protein] synthase 3"/>
    <property type="match status" value="1"/>
</dbReference>
<evidence type="ECO:0000256" key="14">
    <source>
        <dbReference type="HAMAP-Rule" id="MF_01815"/>
    </source>
</evidence>
<comment type="subcellular location">
    <subcellularLocation>
        <location evidence="14">Cytoplasm</location>
    </subcellularLocation>
</comment>
<dbReference type="SUPFAM" id="SSF53901">
    <property type="entry name" value="Thiolase-like"/>
    <property type="match status" value="1"/>
</dbReference>
<evidence type="ECO:0000256" key="1">
    <source>
        <dbReference type="ARBA" id="ARBA00005194"/>
    </source>
</evidence>
<sequence>MSKISVGIVGVGVHVPEKVLTNFDLEQMVDTSDTWIRTRTGIAERRVAAEGIATSDLAVEAAKAALDDAGITADEVDLILVTTSTPDMIFPSTACLVQSKLGIAGCAAFDLQAACTGFVYGFTVAAQFIETGMYKTVLLIGADAFTKYVNWQDRNTCVLFGDGAGAVVLRRVDDGYGLLSSYLAADGSGADLLKIPAGGSALPGNEYSIENNLHYVQMVGGEVFKFAVRILPEAGTKALEKAGLTVTDVDYLVPHQANIRIINAAADRLGINKEKIIVNLEKYGNTSTASIPLALYDLYASGGLKRGDVLLFVGFGAGLTWGANVIRWSEGGGR</sequence>
<dbReference type="CDD" id="cd00830">
    <property type="entry name" value="KAS_III"/>
    <property type="match status" value="1"/>
</dbReference>
<comment type="subunit">
    <text evidence="14">Homodimer.</text>
</comment>
<keyword evidence="5 14" id="KW-0276">Fatty acid metabolism</keyword>
<dbReference type="InterPro" id="IPR013751">
    <property type="entry name" value="ACP_syn_III_N"/>
</dbReference>
<evidence type="ECO:0000256" key="6">
    <source>
        <dbReference type="ARBA" id="ARBA00023098"/>
    </source>
</evidence>
<keyword evidence="8 14" id="KW-0511">Multifunctional enzyme</keyword>
<feature type="domain" description="Beta-ketoacyl-[acyl-carrier-protein] synthase III N-terminal" evidence="16">
    <location>
        <begin position="109"/>
        <end position="187"/>
    </location>
</feature>
<dbReference type="EC" id="2.3.1.180" evidence="14"/>
<evidence type="ECO:0000256" key="13">
    <source>
        <dbReference type="ARBA" id="ARBA00052985"/>
    </source>
</evidence>
<keyword evidence="9 14" id="KW-0012">Acyltransferase</keyword>
<dbReference type="Pfam" id="PF08541">
    <property type="entry name" value="ACP_syn_III_C"/>
    <property type="match status" value="1"/>
</dbReference>
<dbReference type="GO" id="GO:0033818">
    <property type="term" value="F:beta-ketoacyl-acyl-carrier-protein synthase III activity"/>
    <property type="evidence" value="ECO:0007669"/>
    <property type="project" value="UniProtKB-UniRule"/>
</dbReference>
<keyword evidence="3 14" id="KW-0444">Lipid biosynthesis</keyword>
<comment type="catalytic activity">
    <reaction evidence="10">
        <text>malonyl-[ACP] + acetyl-CoA + H(+) = 3-oxobutanoyl-[ACP] + CO2 + CoA</text>
        <dbReference type="Rhea" id="RHEA:12080"/>
        <dbReference type="Rhea" id="RHEA-COMP:9623"/>
        <dbReference type="Rhea" id="RHEA-COMP:9625"/>
        <dbReference type="ChEBI" id="CHEBI:15378"/>
        <dbReference type="ChEBI" id="CHEBI:16526"/>
        <dbReference type="ChEBI" id="CHEBI:57287"/>
        <dbReference type="ChEBI" id="CHEBI:57288"/>
        <dbReference type="ChEBI" id="CHEBI:78449"/>
        <dbReference type="ChEBI" id="CHEBI:78450"/>
        <dbReference type="EC" id="2.3.1.180"/>
    </reaction>
    <physiologicalReaction direction="left-to-right" evidence="10">
        <dbReference type="Rhea" id="RHEA:12081"/>
    </physiologicalReaction>
</comment>
<dbReference type="AlphaFoldDB" id="A0A2M7T7X5"/>
<protein>
    <recommendedName>
        <fullName evidence="14">Beta-ketoacyl-[acyl-carrier-protein] synthase III</fullName>
        <shortName evidence="14">Beta-ketoacyl-ACP synthase III</shortName>
        <shortName evidence="14">KAS III</shortName>
        <ecNumber evidence="14">2.3.1.180</ecNumber>
    </recommendedName>
    <alternativeName>
        <fullName evidence="14">3-oxoacyl-[acyl-carrier-protein] synthase 3</fullName>
    </alternativeName>
    <alternativeName>
        <fullName evidence="14">3-oxoacyl-[acyl-carrier-protein] synthase III</fullName>
    </alternativeName>
</protein>
<dbReference type="GO" id="GO:0006633">
    <property type="term" value="P:fatty acid biosynthetic process"/>
    <property type="evidence" value="ECO:0007669"/>
    <property type="project" value="UniProtKB-UniRule"/>
</dbReference>
<dbReference type="NCBIfam" id="TIGR00747">
    <property type="entry name" value="fabH"/>
    <property type="match status" value="1"/>
</dbReference>
<evidence type="ECO:0000313" key="17">
    <source>
        <dbReference type="EMBL" id="PIZ38852.1"/>
    </source>
</evidence>
<feature type="active site" evidence="14">
    <location>
        <position position="285"/>
    </location>
</feature>
<reference evidence="18" key="1">
    <citation type="submission" date="2017-09" db="EMBL/GenBank/DDBJ databases">
        <title>Depth-based differentiation of microbial function through sediment-hosted aquifers and enrichment of novel symbionts in the deep terrestrial subsurface.</title>
        <authorList>
            <person name="Probst A.J."/>
            <person name="Ladd B."/>
            <person name="Jarett J.K."/>
            <person name="Geller-Mcgrath D.E."/>
            <person name="Sieber C.M.K."/>
            <person name="Emerson J.B."/>
            <person name="Anantharaman K."/>
            <person name="Thomas B.C."/>
            <person name="Malmstrom R."/>
            <person name="Stieglmeier M."/>
            <person name="Klingl A."/>
            <person name="Woyke T."/>
            <person name="Ryan C.M."/>
            <person name="Banfield J.F."/>
        </authorList>
    </citation>
    <scope>NUCLEOTIDE SEQUENCE [LARGE SCALE GENOMIC DNA]</scope>
</reference>
<keyword evidence="4 14" id="KW-0808">Transferase</keyword>
<evidence type="ECO:0000256" key="7">
    <source>
        <dbReference type="ARBA" id="ARBA00023160"/>
    </source>
</evidence>
<dbReference type="NCBIfam" id="NF006829">
    <property type="entry name" value="PRK09352.1"/>
    <property type="match status" value="1"/>
</dbReference>
<comment type="domain">
    <text evidence="14">The last Arg residue of the ACP-binding site is essential for the weak association between ACP/AcpP and FabH.</text>
</comment>
<dbReference type="Gene3D" id="3.40.47.10">
    <property type="match status" value="1"/>
</dbReference>
<feature type="active site" evidence="14">
    <location>
        <position position="255"/>
    </location>
</feature>
<feature type="active site" evidence="14">
    <location>
        <position position="115"/>
    </location>
</feature>